<organism evidence="2 3">
    <name type="scientific">Necator americanus</name>
    <name type="common">Human hookworm</name>
    <dbReference type="NCBI Taxonomy" id="51031"/>
    <lineage>
        <taxon>Eukaryota</taxon>
        <taxon>Metazoa</taxon>
        <taxon>Ecdysozoa</taxon>
        <taxon>Nematoda</taxon>
        <taxon>Chromadorea</taxon>
        <taxon>Rhabditida</taxon>
        <taxon>Rhabditina</taxon>
        <taxon>Rhabditomorpha</taxon>
        <taxon>Strongyloidea</taxon>
        <taxon>Ancylostomatidae</taxon>
        <taxon>Bunostominae</taxon>
        <taxon>Necator</taxon>
    </lineage>
</organism>
<proteinExistence type="predicted"/>
<evidence type="ECO:0000313" key="2">
    <source>
        <dbReference type="EMBL" id="KAK6734464.1"/>
    </source>
</evidence>
<protein>
    <submittedName>
        <fullName evidence="2">Uncharacterized protein</fullName>
    </submittedName>
</protein>
<feature type="region of interest" description="Disordered" evidence="1">
    <location>
        <begin position="1"/>
        <end position="47"/>
    </location>
</feature>
<keyword evidence="3" id="KW-1185">Reference proteome</keyword>
<name>A0ABR1C7G4_NECAM</name>
<feature type="compositionally biased region" description="Basic residues" evidence="1">
    <location>
        <begin position="1"/>
        <end position="11"/>
    </location>
</feature>
<comment type="caution">
    <text evidence="2">The sequence shown here is derived from an EMBL/GenBank/DDBJ whole genome shotgun (WGS) entry which is preliminary data.</text>
</comment>
<evidence type="ECO:0000256" key="1">
    <source>
        <dbReference type="SAM" id="MobiDB-lite"/>
    </source>
</evidence>
<dbReference type="EMBL" id="JAVFWL010000002">
    <property type="protein sequence ID" value="KAK6734464.1"/>
    <property type="molecule type" value="Genomic_DNA"/>
</dbReference>
<dbReference type="Proteomes" id="UP001303046">
    <property type="component" value="Unassembled WGS sequence"/>
</dbReference>
<accession>A0ABR1C7G4</accession>
<gene>
    <name evidence="2" type="primary">Necator_chrII.g5738</name>
    <name evidence="2" type="ORF">RB195_017945</name>
</gene>
<sequence>MRLHKARKRAMSRASGSSCSACSTPDEESGGSRASDENTKAARSSRTYTFLVDDSRKGGEVAEGKL</sequence>
<reference evidence="2 3" key="1">
    <citation type="submission" date="2023-08" db="EMBL/GenBank/DDBJ databases">
        <title>A Necator americanus chromosomal reference genome.</title>
        <authorList>
            <person name="Ilik V."/>
            <person name="Petrzelkova K.J."/>
            <person name="Pardy F."/>
            <person name="Fuh T."/>
            <person name="Niatou-Singa F.S."/>
            <person name="Gouil Q."/>
            <person name="Baker L."/>
            <person name="Ritchie M.E."/>
            <person name="Jex A.R."/>
            <person name="Gazzola D."/>
            <person name="Li H."/>
            <person name="Toshio Fujiwara R."/>
            <person name="Zhan B."/>
            <person name="Aroian R.V."/>
            <person name="Pafco B."/>
            <person name="Schwarz E.M."/>
        </authorList>
    </citation>
    <scope>NUCLEOTIDE SEQUENCE [LARGE SCALE GENOMIC DNA]</scope>
    <source>
        <strain evidence="2 3">Aroian</strain>
        <tissue evidence="2">Whole animal</tissue>
    </source>
</reference>
<evidence type="ECO:0000313" key="3">
    <source>
        <dbReference type="Proteomes" id="UP001303046"/>
    </source>
</evidence>
<feature type="compositionally biased region" description="Low complexity" evidence="1">
    <location>
        <begin position="12"/>
        <end position="23"/>
    </location>
</feature>